<sequence>MDTTLSPAPPELGYDQTVPRGLVHRWSLSEVFLTGYAGIDGTVFACAAQLPLSHSYFRDHPEQREWYDPLNVLEAARQAVTYAAHVNQGVPRDTTFMVTAWSLEIIDAAALACAERPGELRIDGTVTDRRERGGSVRLLAFAMDLSLGGQRLGRLTMDVGCTPTDQYHLLRRMQRGTEVPTAFGLPAEAAGTPVPPHEVGRLDPVNAVLDDVVRAGDELTAVLSPRTFANRSMYDHPYDHVPAMVLSEAARQCALLLSADGTWPRRVLRLDGQFRKFAELDAPVTLAAAPAGPARAYRLIAQQGDATVAEIDLVLG</sequence>
<proteinExistence type="predicted"/>
<reference evidence="2 3" key="1">
    <citation type="journal article" date="2015" name="Int. J. Syst. Evol. Microbiol.">
        <title>Amycolatopsis rhabdoformis sp. nov., an actinomycete isolated from a tropical forest soil.</title>
        <authorList>
            <person name="Souza W.R."/>
            <person name="Silva R.E."/>
            <person name="Goodfellow M."/>
            <person name="Busarakam K."/>
            <person name="Figueiro F.S."/>
            <person name="Ferreira D."/>
            <person name="Rodrigues-Filho E."/>
            <person name="Moraes L.A.B."/>
            <person name="Zucchi T.D."/>
        </authorList>
    </citation>
    <scope>NUCLEOTIDE SEQUENCE [LARGE SCALE GENOMIC DNA]</scope>
    <source>
        <strain evidence="2 3">NCIMB 14900</strain>
    </source>
</reference>
<dbReference type="InterPro" id="IPR005509">
    <property type="entry name" value="AfsA_hotdog_dom"/>
</dbReference>
<organism evidence="2 3">
    <name type="scientific">Amycolatopsis rhabdoformis</name>
    <dbReference type="NCBI Taxonomy" id="1448059"/>
    <lineage>
        <taxon>Bacteria</taxon>
        <taxon>Bacillati</taxon>
        <taxon>Actinomycetota</taxon>
        <taxon>Actinomycetes</taxon>
        <taxon>Pseudonocardiales</taxon>
        <taxon>Pseudonocardiaceae</taxon>
        <taxon>Amycolatopsis</taxon>
    </lineage>
</organism>
<name>A0ABZ1I6R8_9PSEU</name>
<evidence type="ECO:0000313" key="3">
    <source>
        <dbReference type="Proteomes" id="UP001330812"/>
    </source>
</evidence>
<feature type="domain" description="A-factor biosynthesis hotdog" evidence="1">
    <location>
        <begin position="22"/>
        <end position="159"/>
    </location>
</feature>
<gene>
    <name evidence="2" type="ORF">VSH64_43870</name>
</gene>
<evidence type="ECO:0000259" key="1">
    <source>
        <dbReference type="Pfam" id="PF03756"/>
    </source>
</evidence>
<dbReference type="Proteomes" id="UP001330812">
    <property type="component" value="Chromosome"/>
</dbReference>
<protein>
    <submittedName>
        <fullName evidence="2">AfsA-related hotdog domain-containing protein</fullName>
    </submittedName>
</protein>
<accession>A0ABZ1I6R8</accession>
<feature type="domain" description="A-factor biosynthesis hotdog" evidence="1">
    <location>
        <begin position="199"/>
        <end position="307"/>
    </location>
</feature>
<keyword evidence="3" id="KW-1185">Reference proteome</keyword>
<dbReference type="RefSeq" id="WP_326568621.1">
    <property type="nucleotide sequence ID" value="NZ_CP142149.1"/>
</dbReference>
<dbReference type="EMBL" id="CP142149">
    <property type="protein sequence ID" value="WSE29661.1"/>
    <property type="molecule type" value="Genomic_DNA"/>
</dbReference>
<evidence type="ECO:0000313" key="2">
    <source>
        <dbReference type="EMBL" id="WSE29661.1"/>
    </source>
</evidence>
<dbReference type="Pfam" id="PF03756">
    <property type="entry name" value="AfsA"/>
    <property type="match status" value="2"/>
</dbReference>